<proteinExistence type="predicted"/>
<accession>A0ABX1JUH8</accession>
<reference evidence="1 2" key="1">
    <citation type="submission" date="2020-04" db="EMBL/GenBank/DDBJ databases">
        <authorList>
            <person name="Liu S."/>
        </authorList>
    </citation>
    <scope>NUCLEOTIDE SEQUENCE [LARGE SCALE GENOMIC DNA]</scope>
    <source>
        <strain evidence="1 2">CGMCC 1.15091</strain>
    </source>
</reference>
<dbReference type="Proteomes" id="UP000523795">
    <property type="component" value="Unassembled WGS sequence"/>
</dbReference>
<organism evidence="1 2">
    <name type="scientific">Arthrobacter deserti</name>
    <dbReference type="NCBI Taxonomy" id="1742687"/>
    <lineage>
        <taxon>Bacteria</taxon>
        <taxon>Bacillati</taxon>
        <taxon>Actinomycetota</taxon>
        <taxon>Actinomycetes</taxon>
        <taxon>Micrococcales</taxon>
        <taxon>Micrococcaceae</taxon>
        <taxon>Arthrobacter</taxon>
    </lineage>
</organism>
<evidence type="ECO:0000313" key="1">
    <source>
        <dbReference type="EMBL" id="NKX51994.1"/>
    </source>
</evidence>
<comment type="caution">
    <text evidence="1">The sequence shown here is derived from an EMBL/GenBank/DDBJ whole genome shotgun (WGS) entry which is preliminary data.</text>
</comment>
<sequence>MTIPTIQAGVDHVRPQDLADDAVALVRRWLAEGARVPVGASAAQLAGVLQDPSGLEFTVGFVDGVVRPEDLSVAARNLKALAPKVPAFLPWYMKSAVALGGTLAPVLPGVVIPAARKVLREMVGHLIADATDAKLGRSIAKIRKDGVRLNVNLLGEAILG</sequence>
<name>A0ABX1JUH8_9MICC</name>
<gene>
    <name evidence="1" type="ORF">HER39_15755</name>
</gene>
<keyword evidence="2" id="KW-1185">Reference proteome</keyword>
<dbReference type="EMBL" id="JAAZSR010000369">
    <property type="protein sequence ID" value="NKX51994.1"/>
    <property type="molecule type" value="Genomic_DNA"/>
</dbReference>
<feature type="non-terminal residue" evidence="1">
    <location>
        <position position="160"/>
    </location>
</feature>
<protein>
    <submittedName>
        <fullName evidence="1">1-pyrroline-5-carboxylate dehydrogenase</fullName>
    </submittedName>
</protein>
<evidence type="ECO:0000313" key="2">
    <source>
        <dbReference type="Proteomes" id="UP000523795"/>
    </source>
</evidence>